<evidence type="ECO:0000313" key="2">
    <source>
        <dbReference type="EMBL" id="MBW4545975.1"/>
    </source>
</evidence>
<dbReference type="PANTHER" id="PTHR37525:SF1">
    <property type="entry name" value="UPF0175 PROTEIN SSL1255"/>
    <property type="match status" value="1"/>
</dbReference>
<comment type="similarity">
    <text evidence="1">Belongs to the UPF0175 family.</text>
</comment>
<organism evidence="2 3">
    <name type="scientific">Symplocastrum torsivum CPER-KK1</name>
    <dbReference type="NCBI Taxonomy" id="450513"/>
    <lineage>
        <taxon>Bacteria</taxon>
        <taxon>Bacillati</taxon>
        <taxon>Cyanobacteriota</taxon>
        <taxon>Cyanophyceae</taxon>
        <taxon>Oscillatoriophycideae</taxon>
        <taxon>Oscillatoriales</taxon>
        <taxon>Microcoleaceae</taxon>
        <taxon>Symplocastrum</taxon>
    </lineage>
</organism>
<accession>A0A951PL77</accession>
<evidence type="ECO:0000313" key="3">
    <source>
        <dbReference type="Proteomes" id="UP000753908"/>
    </source>
</evidence>
<name>A0A951PL77_9CYAN</name>
<dbReference type="Proteomes" id="UP000753908">
    <property type="component" value="Unassembled WGS sequence"/>
</dbReference>
<dbReference type="InterPro" id="IPR052264">
    <property type="entry name" value="UPF0175_domain"/>
</dbReference>
<dbReference type="InterPro" id="IPR005368">
    <property type="entry name" value="UPF0175"/>
</dbReference>
<dbReference type="AlphaFoldDB" id="A0A951PL77"/>
<gene>
    <name evidence="2" type="ORF">KME25_16230</name>
</gene>
<comment type="caution">
    <text evidence="2">The sequence shown here is derived from an EMBL/GenBank/DDBJ whole genome shotgun (WGS) entry which is preliminary data.</text>
</comment>
<sequence length="81" mass="9258">MSVVIPDDILQAAGMSEAELRLEIAIILFQKYKISIGKARRLAGMHLIEFQQELAKREICVHYDVEDFQADLKTLRKLGDL</sequence>
<protein>
    <submittedName>
        <fullName evidence="2">UPF0175 family protein</fullName>
    </submittedName>
</protein>
<proteinExistence type="inferred from homology"/>
<dbReference type="PANTHER" id="PTHR37525">
    <property type="entry name" value="UPF0175 PROTEIN SSL1255"/>
    <property type="match status" value="1"/>
</dbReference>
<reference evidence="2" key="2">
    <citation type="journal article" date="2022" name="Microbiol. Resour. Announc.">
        <title>Metagenome Sequencing to Explore Phylogenomics of Terrestrial Cyanobacteria.</title>
        <authorList>
            <person name="Ward R.D."/>
            <person name="Stajich J.E."/>
            <person name="Johansen J.R."/>
            <person name="Huntemann M."/>
            <person name="Clum A."/>
            <person name="Foster B."/>
            <person name="Foster B."/>
            <person name="Roux S."/>
            <person name="Palaniappan K."/>
            <person name="Varghese N."/>
            <person name="Mukherjee S."/>
            <person name="Reddy T.B.K."/>
            <person name="Daum C."/>
            <person name="Copeland A."/>
            <person name="Chen I.A."/>
            <person name="Ivanova N.N."/>
            <person name="Kyrpides N.C."/>
            <person name="Shapiro N."/>
            <person name="Eloe-Fadrosh E.A."/>
            <person name="Pietrasiak N."/>
        </authorList>
    </citation>
    <scope>NUCLEOTIDE SEQUENCE</scope>
    <source>
        <strain evidence="2">CPER-KK1</strain>
    </source>
</reference>
<reference evidence="2" key="1">
    <citation type="submission" date="2021-05" db="EMBL/GenBank/DDBJ databases">
        <authorList>
            <person name="Pietrasiak N."/>
            <person name="Ward R."/>
            <person name="Stajich J.E."/>
            <person name="Kurbessoian T."/>
        </authorList>
    </citation>
    <scope>NUCLEOTIDE SEQUENCE</scope>
    <source>
        <strain evidence="2">CPER-KK1</strain>
    </source>
</reference>
<dbReference type="Pfam" id="PF03683">
    <property type="entry name" value="UPF0175"/>
    <property type="match status" value="1"/>
</dbReference>
<evidence type="ECO:0000256" key="1">
    <source>
        <dbReference type="ARBA" id="ARBA00005651"/>
    </source>
</evidence>
<dbReference type="EMBL" id="JAHHIF010000020">
    <property type="protein sequence ID" value="MBW4545975.1"/>
    <property type="molecule type" value="Genomic_DNA"/>
</dbReference>